<evidence type="ECO:0000313" key="1">
    <source>
        <dbReference type="EMBL" id="JAH44839.1"/>
    </source>
</evidence>
<protein>
    <submittedName>
        <fullName evidence="1">Uncharacterized protein</fullName>
    </submittedName>
</protein>
<reference evidence="1" key="2">
    <citation type="journal article" date="2015" name="Fish Shellfish Immunol.">
        <title>Early steps in the European eel (Anguilla anguilla)-Vibrio vulnificus interaction in the gills: Role of the RtxA13 toxin.</title>
        <authorList>
            <person name="Callol A."/>
            <person name="Pajuelo D."/>
            <person name="Ebbesson L."/>
            <person name="Teles M."/>
            <person name="MacKenzie S."/>
            <person name="Amaro C."/>
        </authorList>
    </citation>
    <scope>NUCLEOTIDE SEQUENCE</scope>
</reference>
<dbReference type="EMBL" id="GBXM01063738">
    <property type="protein sequence ID" value="JAH44839.1"/>
    <property type="molecule type" value="Transcribed_RNA"/>
</dbReference>
<name>A0A0E9SU13_ANGAN</name>
<accession>A0A0E9SU13</accession>
<reference evidence="1" key="1">
    <citation type="submission" date="2014-11" db="EMBL/GenBank/DDBJ databases">
        <authorList>
            <person name="Amaro Gonzalez C."/>
        </authorList>
    </citation>
    <scope>NUCLEOTIDE SEQUENCE</scope>
</reference>
<dbReference type="AlphaFoldDB" id="A0A0E9SU13"/>
<proteinExistence type="predicted"/>
<sequence>MPWQYEIQRDRHIKFLISVKYILVFR</sequence>
<organism evidence="1">
    <name type="scientific">Anguilla anguilla</name>
    <name type="common">European freshwater eel</name>
    <name type="synonym">Muraena anguilla</name>
    <dbReference type="NCBI Taxonomy" id="7936"/>
    <lineage>
        <taxon>Eukaryota</taxon>
        <taxon>Metazoa</taxon>
        <taxon>Chordata</taxon>
        <taxon>Craniata</taxon>
        <taxon>Vertebrata</taxon>
        <taxon>Euteleostomi</taxon>
        <taxon>Actinopterygii</taxon>
        <taxon>Neopterygii</taxon>
        <taxon>Teleostei</taxon>
        <taxon>Anguilliformes</taxon>
        <taxon>Anguillidae</taxon>
        <taxon>Anguilla</taxon>
    </lineage>
</organism>